<evidence type="ECO:0000256" key="4">
    <source>
        <dbReference type="ARBA" id="ARBA00023242"/>
    </source>
</evidence>
<dbReference type="GO" id="GO:0005634">
    <property type="term" value="C:nucleus"/>
    <property type="evidence" value="ECO:0007669"/>
    <property type="project" value="UniProtKB-SubCell"/>
</dbReference>
<evidence type="ECO:0000256" key="2">
    <source>
        <dbReference type="ARBA" id="ARBA00023015"/>
    </source>
</evidence>
<dbReference type="Proteomes" id="UP001166286">
    <property type="component" value="Unassembled WGS sequence"/>
</dbReference>
<dbReference type="Gene3D" id="2.30.30.140">
    <property type="match status" value="1"/>
</dbReference>
<dbReference type="PANTHER" id="PTHR21539">
    <property type="entry name" value="SAGA-ASSOCIATED FACTOR 29"/>
    <property type="match status" value="1"/>
</dbReference>
<evidence type="ECO:0000259" key="6">
    <source>
        <dbReference type="PROSITE" id="PS51518"/>
    </source>
</evidence>
<evidence type="ECO:0000313" key="7">
    <source>
        <dbReference type="EMBL" id="KAK0515518.1"/>
    </source>
</evidence>
<dbReference type="InterPro" id="IPR047288">
    <property type="entry name" value="Tudor_SGF29_rpt1"/>
</dbReference>
<keyword evidence="2" id="KW-0805">Transcription regulation</keyword>
<dbReference type="SUPFAM" id="SSF63748">
    <property type="entry name" value="Tudor/PWWP/MBT"/>
    <property type="match status" value="1"/>
</dbReference>
<proteinExistence type="predicted"/>
<accession>A0AA39V487</accession>
<dbReference type="PANTHER" id="PTHR21539:SF0">
    <property type="entry name" value="SAGA-ASSOCIATED FACTOR 29"/>
    <property type="match status" value="1"/>
</dbReference>
<feature type="compositionally biased region" description="Basic and acidic residues" evidence="5">
    <location>
        <begin position="11"/>
        <end position="22"/>
    </location>
</feature>
<keyword evidence="8" id="KW-1185">Reference proteome</keyword>
<feature type="domain" description="SGF29 C-terminal" evidence="6">
    <location>
        <begin position="193"/>
        <end position="326"/>
    </location>
</feature>
<feature type="region of interest" description="Disordered" evidence="5">
    <location>
        <begin position="1"/>
        <end position="22"/>
    </location>
</feature>
<evidence type="ECO:0000256" key="3">
    <source>
        <dbReference type="ARBA" id="ARBA00023163"/>
    </source>
</evidence>
<dbReference type="Pfam" id="PF07039">
    <property type="entry name" value="SGF29_Tudor"/>
    <property type="match status" value="1"/>
</dbReference>
<evidence type="ECO:0000256" key="5">
    <source>
        <dbReference type="SAM" id="MobiDB-lite"/>
    </source>
</evidence>
<evidence type="ECO:0000313" key="8">
    <source>
        <dbReference type="Proteomes" id="UP001166286"/>
    </source>
</evidence>
<gene>
    <name evidence="7" type="ORF">JMJ35_001552</name>
</gene>
<keyword evidence="4" id="KW-0539">Nucleus</keyword>
<dbReference type="InterPro" id="IPR010750">
    <property type="entry name" value="SGF29_tudor-like_dom"/>
</dbReference>
<evidence type="ECO:0000256" key="1">
    <source>
        <dbReference type="ARBA" id="ARBA00004123"/>
    </source>
</evidence>
<dbReference type="AlphaFoldDB" id="A0AA39V487"/>
<comment type="caution">
    <text evidence="7">The sequence shown here is derived from an EMBL/GenBank/DDBJ whole genome shotgun (WGS) entry which is preliminary data.</text>
</comment>
<dbReference type="EMBL" id="JAFEKC020000003">
    <property type="protein sequence ID" value="KAK0515518.1"/>
    <property type="molecule type" value="Genomic_DNA"/>
</dbReference>
<feature type="region of interest" description="Disordered" evidence="5">
    <location>
        <begin position="107"/>
        <end position="147"/>
    </location>
</feature>
<reference evidence="7" key="1">
    <citation type="submission" date="2023-03" db="EMBL/GenBank/DDBJ databases">
        <title>Complete genome of Cladonia borealis.</title>
        <authorList>
            <person name="Park H."/>
        </authorList>
    </citation>
    <scope>NUCLEOTIDE SEQUENCE</scope>
    <source>
        <strain evidence="7">ANT050790</strain>
    </source>
</reference>
<dbReference type="GO" id="GO:0000124">
    <property type="term" value="C:SAGA complex"/>
    <property type="evidence" value="ECO:0007669"/>
    <property type="project" value="InterPro"/>
</dbReference>
<name>A0AA39V487_9LECA</name>
<keyword evidence="3" id="KW-0804">Transcription</keyword>
<dbReference type="PROSITE" id="PS51518">
    <property type="entry name" value="SGF29_C"/>
    <property type="match status" value="1"/>
</dbReference>
<dbReference type="CDD" id="cd20394">
    <property type="entry name" value="Tudor_SGF29_rpt2"/>
    <property type="match status" value="1"/>
</dbReference>
<organism evidence="7 8">
    <name type="scientific">Cladonia borealis</name>
    <dbReference type="NCBI Taxonomy" id="184061"/>
    <lineage>
        <taxon>Eukaryota</taxon>
        <taxon>Fungi</taxon>
        <taxon>Dikarya</taxon>
        <taxon>Ascomycota</taxon>
        <taxon>Pezizomycotina</taxon>
        <taxon>Lecanoromycetes</taxon>
        <taxon>OSLEUM clade</taxon>
        <taxon>Lecanoromycetidae</taxon>
        <taxon>Lecanorales</taxon>
        <taxon>Lecanorineae</taxon>
        <taxon>Cladoniaceae</taxon>
        <taxon>Cladonia</taxon>
    </lineage>
</organism>
<protein>
    <recommendedName>
        <fullName evidence="6">SGF29 C-terminal domain-containing protein</fullName>
    </recommendedName>
</protein>
<sequence length="326" mass="36117">MAARNRPRGAFAKDDSADAHEERNMWSQIVTDIKRLKTTHARAAEVGKLQVELEMKLANSPTVKAIDELASLYREGVKLAEEEEKILKEEPNDVIKNIEILAALRSASETEPVRTAQAVSKPRNPKRQKIETDGSVESPAPIPSPSVVLPAARIKGTSSVRSGSVPSTREIKSEPIVKLEEGSEGSKGPAGEKAGKFYIGAEVAYKQAKPKEDGSQWIQCNITNVVDTPKKKIYEVQDPEPDENGAPGQIYKTSVHALIAIPGEHDSLPEFPIGKPVLARYPETTTFYRAEITGYADKKDAYWLKFEDDQDQKMEVPRRYVLDLKQ</sequence>
<comment type="subcellular location">
    <subcellularLocation>
        <location evidence="1">Nucleus</location>
    </subcellularLocation>
</comment>
<dbReference type="InterPro" id="IPR047287">
    <property type="entry name" value="Tudor_SGF29_rpt2"/>
</dbReference>
<dbReference type="CDD" id="cd20393">
    <property type="entry name" value="Tudor_SGF29_rpt1"/>
    <property type="match status" value="1"/>
</dbReference>
<dbReference type="InterPro" id="IPR037802">
    <property type="entry name" value="SGF29"/>
</dbReference>